<dbReference type="SUPFAM" id="SSF69572">
    <property type="entry name" value="Activating enzymes of the ubiquitin-like proteins"/>
    <property type="match status" value="1"/>
</dbReference>
<dbReference type="InterPro" id="IPR001763">
    <property type="entry name" value="Rhodanese-like_dom"/>
</dbReference>
<feature type="domain" description="Rhodanese" evidence="1">
    <location>
        <begin position="221"/>
        <end position="306"/>
    </location>
</feature>
<dbReference type="InterPro" id="IPR000594">
    <property type="entry name" value="ThiF_NAD_FAD-bd"/>
</dbReference>
<evidence type="ECO:0000313" key="2">
    <source>
        <dbReference type="EMBL" id="KAG0144450.1"/>
    </source>
</evidence>
<dbReference type="OrthoDB" id="10261062at2759"/>
<evidence type="ECO:0000313" key="3">
    <source>
        <dbReference type="Proteomes" id="UP000886653"/>
    </source>
</evidence>
<comment type="caution">
    <text evidence="2">The sequence shown here is derived from an EMBL/GenBank/DDBJ whole genome shotgun (WGS) entry which is preliminary data.</text>
</comment>
<dbReference type="InterPro" id="IPR035985">
    <property type="entry name" value="Ubiquitin-activating_enz"/>
</dbReference>
<protein>
    <recommendedName>
        <fullName evidence="1">Rhodanese domain-containing protein</fullName>
    </recommendedName>
</protein>
<dbReference type="Gene3D" id="3.40.250.10">
    <property type="entry name" value="Rhodanese-like domain"/>
    <property type="match status" value="1"/>
</dbReference>
<dbReference type="AlphaFoldDB" id="A0A9P6ND02"/>
<dbReference type="SMART" id="SM00450">
    <property type="entry name" value="RHOD"/>
    <property type="match status" value="1"/>
</dbReference>
<gene>
    <name evidence="2" type="ORF">CROQUDRAFT_660008</name>
</gene>
<accession>A0A9P6ND02</accession>
<reference evidence="2" key="1">
    <citation type="submission" date="2013-11" db="EMBL/GenBank/DDBJ databases">
        <title>Genome sequence of the fusiform rust pathogen reveals effectors for host alternation and coevolution with pine.</title>
        <authorList>
            <consortium name="DOE Joint Genome Institute"/>
            <person name="Smith K."/>
            <person name="Pendleton A."/>
            <person name="Kubisiak T."/>
            <person name="Anderson C."/>
            <person name="Salamov A."/>
            <person name="Aerts A."/>
            <person name="Riley R."/>
            <person name="Clum A."/>
            <person name="Lindquist E."/>
            <person name="Ence D."/>
            <person name="Campbell M."/>
            <person name="Kronenberg Z."/>
            <person name="Feau N."/>
            <person name="Dhillon B."/>
            <person name="Hamelin R."/>
            <person name="Burleigh J."/>
            <person name="Smith J."/>
            <person name="Yandell M."/>
            <person name="Nelson C."/>
            <person name="Grigoriev I."/>
            <person name="Davis J."/>
        </authorList>
    </citation>
    <scope>NUCLEOTIDE SEQUENCE</scope>
    <source>
        <strain evidence="2">G11</strain>
    </source>
</reference>
<dbReference type="Gene3D" id="3.40.50.720">
    <property type="entry name" value="NAD(P)-binding Rossmann-like Domain"/>
    <property type="match status" value="1"/>
</dbReference>
<dbReference type="PROSITE" id="PS50206">
    <property type="entry name" value="RHODANESE_3"/>
    <property type="match status" value="1"/>
</dbReference>
<proteinExistence type="predicted"/>
<sequence length="308" mass="33423">MNKAESAKIGILAGTPGTQIDTYATPFAAETLANPTKRSLPPLNEFSLVLDCTDNLQTRYLISDACAAAGLTLVSGAAIRTEGQLSVWNLPLEGGGRGPCNRCIFPEPVEDRLEQRCEDEGVLGPVVGLVGILMALEAVRLLTGTHNCVPTMLLIPSFRTIKLRKAQTHCNGCGLEAKTRFFERLHQQPTSKPCGRPALPPDIVPLFKRISPIELRTGARKLEEFEIVDVRPPAEFSICSLPHSTNLPIGEVLGAEHHLLPKRPILFVCRRGNDSQLAAQAVGGEEVYDLEGGLVAYAKQVDHSFPLY</sequence>
<keyword evidence="3" id="KW-1185">Reference proteome</keyword>
<dbReference type="Pfam" id="PF00899">
    <property type="entry name" value="ThiF"/>
    <property type="match status" value="1"/>
</dbReference>
<dbReference type="Proteomes" id="UP000886653">
    <property type="component" value="Unassembled WGS sequence"/>
</dbReference>
<dbReference type="InterPro" id="IPR036873">
    <property type="entry name" value="Rhodanese-like_dom_sf"/>
</dbReference>
<dbReference type="GO" id="GO:0008641">
    <property type="term" value="F:ubiquitin-like modifier activating enzyme activity"/>
    <property type="evidence" value="ECO:0007669"/>
    <property type="project" value="InterPro"/>
</dbReference>
<dbReference type="EMBL" id="MU167295">
    <property type="protein sequence ID" value="KAG0144450.1"/>
    <property type="molecule type" value="Genomic_DNA"/>
</dbReference>
<evidence type="ECO:0000259" key="1">
    <source>
        <dbReference type="PROSITE" id="PS50206"/>
    </source>
</evidence>
<name>A0A9P6ND02_9BASI</name>
<organism evidence="2 3">
    <name type="scientific">Cronartium quercuum f. sp. fusiforme G11</name>
    <dbReference type="NCBI Taxonomy" id="708437"/>
    <lineage>
        <taxon>Eukaryota</taxon>
        <taxon>Fungi</taxon>
        <taxon>Dikarya</taxon>
        <taxon>Basidiomycota</taxon>
        <taxon>Pucciniomycotina</taxon>
        <taxon>Pucciniomycetes</taxon>
        <taxon>Pucciniales</taxon>
        <taxon>Coleosporiaceae</taxon>
        <taxon>Cronartium</taxon>
    </lineage>
</organism>
<dbReference type="Pfam" id="PF00581">
    <property type="entry name" value="Rhodanese"/>
    <property type="match status" value="1"/>
</dbReference>